<dbReference type="RefSeq" id="WP_074200521.1">
    <property type="nucleotide sequence ID" value="NZ_FSRE01000001.1"/>
</dbReference>
<evidence type="ECO:0000259" key="3">
    <source>
        <dbReference type="Pfam" id="PF17782"/>
    </source>
</evidence>
<reference evidence="4 5" key="1">
    <citation type="submission" date="2016-11" db="EMBL/GenBank/DDBJ databases">
        <authorList>
            <person name="Jaros S."/>
            <person name="Januszkiewicz K."/>
            <person name="Wedrychowicz H."/>
        </authorList>
    </citation>
    <scope>NUCLEOTIDE SEQUENCE [LARGE SCALE GENOMIC DNA]</scope>
    <source>
        <strain evidence="4 5">DSM 17737</strain>
    </source>
</reference>
<feature type="domain" description="DprA winged helix" evidence="3">
    <location>
        <begin position="301"/>
        <end position="358"/>
    </location>
</feature>
<dbReference type="InterPro" id="IPR057666">
    <property type="entry name" value="DrpA_SLOG"/>
</dbReference>
<name>A0A1N6DIQ1_9GAMM</name>
<dbReference type="GO" id="GO:0009294">
    <property type="term" value="P:DNA-mediated transformation"/>
    <property type="evidence" value="ECO:0007669"/>
    <property type="project" value="InterPro"/>
</dbReference>
<sequence length="364" mass="39180">MTVAELTFWQQVLYADLPLQKVQALLEQAGDFEQALTLDQAALVQCGLSENQARRFCELQPTDGLEAWLDKPGHVLLRWQDDAYPSQLKVLDDAPPLLFAMGNVGLLQAPQLAVVGGRHATREGLRTAEEFSRVLSEAGLTITSGLAHGIDAAAHRGALQGIGSTVAVLGTGIDRIYPAANKPLAHEIAARGLIVSEFPQGTRPLARNFPRRNRIVSGLSLGTLVVEAAEQSGSLITARLAMQQGREVFAIPGSIHNPMAKGCHRLIKQGATLVESPQEVLEGLSNVLQAELMLETSAPGAPQALPTDAEQRQLLSQLDFSPISLDELAVLTKWPVSALQSTLLGLELEGWIEALPGNLYKRVR</sequence>
<keyword evidence="5" id="KW-1185">Reference proteome</keyword>
<evidence type="ECO:0000259" key="2">
    <source>
        <dbReference type="Pfam" id="PF02481"/>
    </source>
</evidence>
<dbReference type="InterPro" id="IPR003488">
    <property type="entry name" value="DprA"/>
</dbReference>
<comment type="similarity">
    <text evidence="1">Belongs to the DprA/Smf family.</text>
</comment>
<dbReference type="STRING" id="364032.SAMN05443662_0181"/>
<dbReference type="PANTHER" id="PTHR43022">
    <property type="entry name" value="PROTEIN SMF"/>
    <property type="match status" value="1"/>
</dbReference>
<dbReference type="InterPro" id="IPR036388">
    <property type="entry name" value="WH-like_DNA-bd_sf"/>
</dbReference>
<feature type="domain" description="Smf/DprA SLOG" evidence="2">
    <location>
        <begin position="77"/>
        <end position="284"/>
    </location>
</feature>
<proteinExistence type="inferred from homology"/>
<dbReference type="Proteomes" id="UP000198461">
    <property type="component" value="Unassembled WGS sequence"/>
</dbReference>
<organism evidence="4 5">
    <name type="scientific">Sulfurivirga caldicuralii</name>
    <dbReference type="NCBI Taxonomy" id="364032"/>
    <lineage>
        <taxon>Bacteria</taxon>
        <taxon>Pseudomonadati</taxon>
        <taxon>Pseudomonadota</taxon>
        <taxon>Gammaproteobacteria</taxon>
        <taxon>Thiotrichales</taxon>
        <taxon>Piscirickettsiaceae</taxon>
        <taxon>Sulfurivirga</taxon>
    </lineage>
</organism>
<dbReference type="OrthoDB" id="9785707at2"/>
<evidence type="ECO:0000313" key="5">
    <source>
        <dbReference type="Proteomes" id="UP000198461"/>
    </source>
</evidence>
<dbReference type="SUPFAM" id="SSF102405">
    <property type="entry name" value="MCP/YpsA-like"/>
    <property type="match status" value="1"/>
</dbReference>
<dbReference type="Pfam" id="PF02481">
    <property type="entry name" value="DNA_processg_A"/>
    <property type="match status" value="1"/>
</dbReference>
<dbReference type="Gene3D" id="3.40.50.450">
    <property type="match status" value="1"/>
</dbReference>
<dbReference type="PANTHER" id="PTHR43022:SF1">
    <property type="entry name" value="PROTEIN SMF"/>
    <property type="match status" value="1"/>
</dbReference>
<evidence type="ECO:0000313" key="4">
    <source>
        <dbReference type="EMBL" id="SIN70691.1"/>
    </source>
</evidence>
<dbReference type="EMBL" id="FSRE01000001">
    <property type="protein sequence ID" value="SIN70691.1"/>
    <property type="molecule type" value="Genomic_DNA"/>
</dbReference>
<gene>
    <name evidence="4" type="ORF">SAMN05443662_0181</name>
</gene>
<dbReference type="Gene3D" id="1.10.10.10">
    <property type="entry name" value="Winged helix-like DNA-binding domain superfamily/Winged helix DNA-binding domain"/>
    <property type="match status" value="1"/>
</dbReference>
<dbReference type="InterPro" id="IPR041614">
    <property type="entry name" value="DprA_WH"/>
</dbReference>
<evidence type="ECO:0000256" key="1">
    <source>
        <dbReference type="ARBA" id="ARBA00006525"/>
    </source>
</evidence>
<dbReference type="AlphaFoldDB" id="A0A1N6DIQ1"/>
<dbReference type="Pfam" id="PF17782">
    <property type="entry name" value="WHD_DprA"/>
    <property type="match status" value="1"/>
</dbReference>
<dbReference type="NCBIfam" id="TIGR00732">
    <property type="entry name" value="dprA"/>
    <property type="match status" value="1"/>
</dbReference>
<protein>
    <submittedName>
        <fullName evidence="4">DNA protecting protein DprA</fullName>
    </submittedName>
</protein>
<accession>A0A1N6DIQ1</accession>